<gene>
    <name evidence="2" type="ORF">GMARGA_LOCUS33105</name>
</gene>
<keyword evidence="1" id="KW-0175">Coiled coil</keyword>
<keyword evidence="3" id="KW-1185">Reference proteome</keyword>
<comment type="caution">
    <text evidence="2">The sequence shown here is derived from an EMBL/GenBank/DDBJ whole genome shotgun (WGS) entry which is preliminary data.</text>
</comment>
<dbReference type="Proteomes" id="UP000789901">
    <property type="component" value="Unassembled WGS sequence"/>
</dbReference>
<feature type="non-terminal residue" evidence="2">
    <location>
        <position position="1"/>
    </location>
</feature>
<evidence type="ECO:0000256" key="1">
    <source>
        <dbReference type="SAM" id="Coils"/>
    </source>
</evidence>
<name>A0ABN7WPK4_GIGMA</name>
<accession>A0ABN7WPK4</accession>
<sequence length="83" mass="9858">FLDSSVELGDNARIELKNSPVKERICLEAENKSLRKQNKKIKEEFQNQIKKLKSQIIDLKEKTEIQNQDIKEMIEEMKEKIKN</sequence>
<protein>
    <submittedName>
        <fullName evidence="2">16214_t:CDS:1</fullName>
    </submittedName>
</protein>
<reference evidence="2 3" key="1">
    <citation type="submission" date="2021-06" db="EMBL/GenBank/DDBJ databases">
        <authorList>
            <person name="Kallberg Y."/>
            <person name="Tangrot J."/>
            <person name="Rosling A."/>
        </authorList>
    </citation>
    <scope>NUCLEOTIDE SEQUENCE [LARGE SCALE GENOMIC DNA]</scope>
    <source>
        <strain evidence="2 3">120-4 pot B 10/14</strain>
    </source>
</reference>
<evidence type="ECO:0000313" key="3">
    <source>
        <dbReference type="Proteomes" id="UP000789901"/>
    </source>
</evidence>
<dbReference type="EMBL" id="CAJVQB010053956">
    <property type="protein sequence ID" value="CAG8836585.1"/>
    <property type="molecule type" value="Genomic_DNA"/>
</dbReference>
<dbReference type="Gene3D" id="1.20.5.1700">
    <property type="match status" value="1"/>
</dbReference>
<proteinExistence type="predicted"/>
<evidence type="ECO:0000313" key="2">
    <source>
        <dbReference type="EMBL" id="CAG8836585.1"/>
    </source>
</evidence>
<feature type="coiled-coil region" evidence="1">
    <location>
        <begin position="24"/>
        <end position="80"/>
    </location>
</feature>
<organism evidence="2 3">
    <name type="scientific">Gigaspora margarita</name>
    <dbReference type="NCBI Taxonomy" id="4874"/>
    <lineage>
        <taxon>Eukaryota</taxon>
        <taxon>Fungi</taxon>
        <taxon>Fungi incertae sedis</taxon>
        <taxon>Mucoromycota</taxon>
        <taxon>Glomeromycotina</taxon>
        <taxon>Glomeromycetes</taxon>
        <taxon>Diversisporales</taxon>
        <taxon>Gigasporaceae</taxon>
        <taxon>Gigaspora</taxon>
    </lineage>
</organism>